<sequence length="486" mass="53310">MKLGIVQTVFSLQPNITSLFGPHLSSDALIVPPTTPDFPAQLQQRWTDVNAPSYDLGAIKPATEDDVQSIVKIASDNSLPFFVIGGGHGISNYSTFGGLAIDMGGFKSVSFSDDKSRLTIGGSVKIFQLIKPLFDAGRELPLGSCECVGVVGATLGGGIGGLQGERGLLLDALESVNIVTSKGKLVEASASNNKELFWALRGAGSNFGIVTSATYKLPKISNDGMYMNADFLFPAAANRSFFEILKATEKEMSSKLAINAVAAYNRQVGAPMLAVNAIYYGPMSEGRKLVESFEKMQPMMSNVTMVPAWDIIDAAFFRSFGQDNGACTPNQHINIYSVVLRQIHTPTFESFFGQLVRFWDDHPSFQGRWLMQRYATDGPLATADEASAYGHRHAKMYMNFEGFYEDRSLDDDVNEFWTSAREAFTKTGGYGRLSVYPNYARGDEGAEAWYGESLPRLQEVKQKYDPEGLFSVHNPIPLRQPHRDLV</sequence>
<reference evidence="7" key="1">
    <citation type="journal article" date="2020" name="Stud. Mycol.">
        <title>101 Dothideomycetes genomes: a test case for predicting lifestyles and emergence of pathogens.</title>
        <authorList>
            <person name="Haridas S."/>
            <person name="Albert R."/>
            <person name="Binder M."/>
            <person name="Bloem J."/>
            <person name="Labutti K."/>
            <person name="Salamov A."/>
            <person name="Andreopoulos B."/>
            <person name="Baker S."/>
            <person name="Barry K."/>
            <person name="Bills G."/>
            <person name="Bluhm B."/>
            <person name="Cannon C."/>
            <person name="Castanera R."/>
            <person name="Culley D."/>
            <person name="Daum C."/>
            <person name="Ezra D."/>
            <person name="Gonzalez J."/>
            <person name="Henrissat B."/>
            <person name="Kuo A."/>
            <person name="Liang C."/>
            <person name="Lipzen A."/>
            <person name="Lutzoni F."/>
            <person name="Magnuson J."/>
            <person name="Mondo S."/>
            <person name="Nolan M."/>
            <person name="Ohm R."/>
            <person name="Pangilinan J."/>
            <person name="Park H.-J."/>
            <person name="Ramirez L."/>
            <person name="Alfaro M."/>
            <person name="Sun H."/>
            <person name="Tritt A."/>
            <person name="Yoshinaga Y."/>
            <person name="Zwiers L.-H."/>
            <person name="Turgeon B."/>
            <person name="Goodwin S."/>
            <person name="Spatafora J."/>
            <person name="Crous P."/>
            <person name="Grigoriev I."/>
        </authorList>
    </citation>
    <scope>NUCLEOTIDE SEQUENCE</scope>
    <source>
        <strain evidence="7">ATCC 36951</strain>
    </source>
</reference>
<gene>
    <name evidence="7" type="ORF">M409DRAFT_62371</name>
</gene>
<proteinExistence type="inferred from homology"/>
<dbReference type="GO" id="GO:0071949">
    <property type="term" value="F:FAD binding"/>
    <property type="evidence" value="ECO:0007669"/>
    <property type="project" value="InterPro"/>
</dbReference>
<dbReference type="Pfam" id="PF01565">
    <property type="entry name" value="FAD_binding_4"/>
    <property type="match status" value="1"/>
</dbReference>
<dbReference type="InterPro" id="IPR016166">
    <property type="entry name" value="FAD-bd_PCMH"/>
</dbReference>
<evidence type="ECO:0000259" key="6">
    <source>
        <dbReference type="PROSITE" id="PS51387"/>
    </source>
</evidence>
<dbReference type="RefSeq" id="XP_033673486.1">
    <property type="nucleotide sequence ID" value="XM_033815139.1"/>
</dbReference>
<dbReference type="GO" id="GO:0016491">
    <property type="term" value="F:oxidoreductase activity"/>
    <property type="evidence" value="ECO:0007669"/>
    <property type="project" value="UniProtKB-KW"/>
</dbReference>
<dbReference type="InterPro" id="IPR036318">
    <property type="entry name" value="FAD-bd_PCMH-like_sf"/>
</dbReference>
<dbReference type="Gene3D" id="3.30.465.10">
    <property type="match status" value="1"/>
</dbReference>
<keyword evidence="2" id="KW-0285">Flavoprotein</keyword>
<evidence type="ECO:0000256" key="3">
    <source>
        <dbReference type="ARBA" id="ARBA00022729"/>
    </source>
</evidence>
<dbReference type="GeneID" id="54568411"/>
<dbReference type="InterPro" id="IPR016169">
    <property type="entry name" value="FAD-bd_PCMH_sub2"/>
</dbReference>
<dbReference type="SUPFAM" id="SSF56176">
    <property type="entry name" value="FAD-binding/transporter-associated domain-like"/>
    <property type="match status" value="1"/>
</dbReference>
<evidence type="ECO:0000313" key="7">
    <source>
        <dbReference type="EMBL" id="KAF2172597.1"/>
    </source>
</evidence>
<dbReference type="InterPro" id="IPR006094">
    <property type="entry name" value="Oxid_FAD_bind_N"/>
</dbReference>
<dbReference type="PROSITE" id="PS51387">
    <property type="entry name" value="FAD_PCMH"/>
    <property type="match status" value="1"/>
</dbReference>
<keyword evidence="5" id="KW-0560">Oxidoreductase</keyword>
<keyword evidence="8" id="KW-1185">Reference proteome</keyword>
<dbReference type="EMBL" id="ML993580">
    <property type="protein sequence ID" value="KAF2172597.1"/>
    <property type="molecule type" value="Genomic_DNA"/>
</dbReference>
<dbReference type="Pfam" id="PF08031">
    <property type="entry name" value="BBE"/>
    <property type="match status" value="1"/>
</dbReference>
<dbReference type="OrthoDB" id="415825at2759"/>
<dbReference type="AlphaFoldDB" id="A0A6A6CZD4"/>
<feature type="domain" description="FAD-binding PCMH-type" evidence="6">
    <location>
        <begin position="47"/>
        <end position="220"/>
    </location>
</feature>
<dbReference type="Proteomes" id="UP000799537">
    <property type="component" value="Unassembled WGS sequence"/>
</dbReference>
<organism evidence="7 8">
    <name type="scientific">Zasmidium cellare ATCC 36951</name>
    <dbReference type="NCBI Taxonomy" id="1080233"/>
    <lineage>
        <taxon>Eukaryota</taxon>
        <taxon>Fungi</taxon>
        <taxon>Dikarya</taxon>
        <taxon>Ascomycota</taxon>
        <taxon>Pezizomycotina</taxon>
        <taxon>Dothideomycetes</taxon>
        <taxon>Dothideomycetidae</taxon>
        <taxon>Mycosphaerellales</taxon>
        <taxon>Mycosphaerellaceae</taxon>
        <taxon>Zasmidium</taxon>
    </lineage>
</organism>
<accession>A0A6A6CZD4</accession>
<evidence type="ECO:0000256" key="1">
    <source>
        <dbReference type="ARBA" id="ARBA00005466"/>
    </source>
</evidence>
<dbReference type="Gene3D" id="3.40.462.20">
    <property type="match status" value="1"/>
</dbReference>
<dbReference type="PANTHER" id="PTHR42973">
    <property type="entry name" value="BINDING OXIDOREDUCTASE, PUTATIVE (AFU_ORTHOLOGUE AFUA_1G17690)-RELATED"/>
    <property type="match status" value="1"/>
</dbReference>
<evidence type="ECO:0000256" key="4">
    <source>
        <dbReference type="ARBA" id="ARBA00022827"/>
    </source>
</evidence>
<keyword evidence="3" id="KW-0732">Signal</keyword>
<dbReference type="InterPro" id="IPR012951">
    <property type="entry name" value="BBE"/>
</dbReference>
<evidence type="ECO:0000313" key="8">
    <source>
        <dbReference type="Proteomes" id="UP000799537"/>
    </source>
</evidence>
<protein>
    <recommendedName>
        <fullName evidence="6">FAD-binding PCMH-type domain-containing protein</fullName>
    </recommendedName>
</protein>
<dbReference type="PANTHER" id="PTHR42973:SF32">
    <property type="entry name" value="FAD-LINKED OXIDOREDUCTASE AFOF"/>
    <property type="match status" value="1"/>
</dbReference>
<comment type="similarity">
    <text evidence="1">Belongs to the oxygen-dependent FAD-linked oxidoreductase family.</text>
</comment>
<dbReference type="InterPro" id="IPR050416">
    <property type="entry name" value="FAD-linked_Oxidoreductase"/>
</dbReference>
<name>A0A6A6CZD4_ZASCE</name>
<evidence type="ECO:0000256" key="2">
    <source>
        <dbReference type="ARBA" id="ARBA00022630"/>
    </source>
</evidence>
<evidence type="ECO:0000256" key="5">
    <source>
        <dbReference type="ARBA" id="ARBA00023002"/>
    </source>
</evidence>
<keyword evidence="4" id="KW-0274">FAD</keyword>